<organism evidence="3 4">
    <name type="scientific">Candidatus Proximibacter danicus</name>
    <dbReference type="NCBI Taxonomy" id="2954365"/>
    <lineage>
        <taxon>Bacteria</taxon>
        <taxon>Pseudomonadati</taxon>
        <taxon>Pseudomonadota</taxon>
        <taxon>Betaproteobacteria</taxon>
        <taxon>Candidatus Proximibacter</taxon>
    </lineage>
</organism>
<proteinExistence type="predicted"/>
<sequence>MSTWLNFFLNESVIVNGDGNANAITGSDDKEQINASGGNDTVNAGGGNDLVYGSWGNDTINGEAGNDLIYGGSGNDVLAGGAGDDVFRVAGNKASGFECYDSYNGGEGNDVIAAVGGAVDIGMKSFSAADGVETIDATGATGAVRVIGDWNANSLDFSGTNLVGNVVINGGGGNDTITGSAGNDTIEGGGWGNQTIDGGAGDDTIYADKGNDVVNGGAGNDVFRVSGNQCSKFEGWDNYSGGEGADSLVAFGGRVDIGMTAFSVANGIETIDLSGLTGQGRLLGDWAANTLDFSGTTLVGHVVIDGGGGNDVITGSAGAEVIQGGGSGNDILNGKGGNDLMYGGNGRDVFTFDQGWGRDTVADYRDNYDKLDMRGSGATGYGDLAVAQVGVDTIITIGADEIVLQGINANSINQSDFMFA</sequence>
<dbReference type="PRINTS" id="PR00313">
    <property type="entry name" value="CABNDNGRPT"/>
</dbReference>
<comment type="subcellular location">
    <subcellularLocation>
        <location evidence="1">Secreted</location>
    </subcellularLocation>
</comment>
<gene>
    <name evidence="3" type="ORF">IPL58_06525</name>
</gene>
<dbReference type="Gene3D" id="2.150.10.10">
    <property type="entry name" value="Serralysin-like metalloprotease, C-terminal"/>
    <property type="match status" value="2"/>
</dbReference>
<protein>
    <recommendedName>
        <fullName evidence="5">Calcium-binding protein</fullName>
    </recommendedName>
</protein>
<reference evidence="3" key="1">
    <citation type="submission" date="2020-10" db="EMBL/GenBank/DDBJ databases">
        <title>Connecting structure to function with the recovery of over 1000 high-quality activated sludge metagenome-assembled genomes encoding full-length rRNA genes using long-read sequencing.</title>
        <authorList>
            <person name="Singleton C.M."/>
            <person name="Petriglieri F."/>
            <person name="Kristensen J.M."/>
            <person name="Kirkegaard R.H."/>
            <person name="Michaelsen T.Y."/>
            <person name="Andersen M.H."/>
            <person name="Karst S.M."/>
            <person name="Dueholm M.S."/>
            <person name="Nielsen P.H."/>
            <person name="Albertsen M."/>
        </authorList>
    </citation>
    <scope>NUCLEOTIDE SEQUENCE</scope>
    <source>
        <strain evidence="3">Hirt_18-Q3-R61-65_BATAC.395</strain>
    </source>
</reference>
<evidence type="ECO:0000313" key="4">
    <source>
        <dbReference type="Proteomes" id="UP000886689"/>
    </source>
</evidence>
<dbReference type="EMBL" id="JADJUC010000005">
    <property type="protein sequence ID" value="MBK8523790.1"/>
    <property type="molecule type" value="Genomic_DNA"/>
</dbReference>
<evidence type="ECO:0000256" key="2">
    <source>
        <dbReference type="ARBA" id="ARBA00022525"/>
    </source>
</evidence>
<accession>A0A9D7JZR6</accession>
<evidence type="ECO:0000313" key="3">
    <source>
        <dbReference type="EMBL" id="MBK8523790.1"/>
    </source>
</evidence>
<evidence type="ECO:0008006" key="5">
    <source>
        <dbReference type="Google" id="ProtNLM"/>
    </source>
</evidence>
<dbReference type="Pfam" id="PF00353">
    <property type="entry name" value="HemolysinCabind"/>
    <property type="match status" value="5"/>
</dbReference>
<dbReference type="InterPro" id="IPR050557">
    <property type="entry name" value="RTX_toxin/Mannuronan_C5-epim"/>
</dbReference>
<dbReference type="AlphaFoldDB" id="A0A9D7JZR6"/>
<dbReference type="PROSITE" id="PS00330">
    <property type="entry name" value="HEMOLYSIN_CALCIUM"/>
    <property type="match status" value="2"/>
</dbReference>
<dbReference type="PANTHER" id="PTHR38340:SF1">
    <property type="entry name" value="S-LAYER PROTEIN"/>
    <property type="match status" value="1"/>
</dbReference>
<dbReference type="InterPro" id="IPR018511">
    <property type="entry name" value="Hemolysin-typ_Ca-bd_CS"/>
</dbReference>
<dbReference type="GO" id="GO:0005509">
    <property type="term" value="F:calcium ion binding"/>
    <property type="evidence" value="ECO:0007669"/>
    <property type="project" value="InterPro"/>
</dbReference>
<dbReference type="GO" id="GO:0005576">
    <property type="term" value="C:extracellular region"/>
    <property type="evidence" value="ECO:0007669"/>
    <property type="project" value="UniProtKB-SubCell"/>
</dbReference>
<name>A0A9D7JZR6_9PROT</name>
<dbReference type="Proteomes" id="UP000886689">
    <property type="component" value="Unassembled WGS sequence"/>
</dbReference>
<keyword evidence="2" id="KW-0964">Secreted</keyword>
<comment type="caution">
    <text evidence="3">The sequence shown here is derived from an EMBL/GenBank/DDBJ whole genome shotgun (WGS) entry which is preliminary data.</text>
</comment>
<dbReference type="InterPro" id="IPR001343">
    <property type="entry name" value="Hemolysn_Ca-bd"/>
</dbReference>
<dbReference type="SUPFAM" id="SSF51120">
    <property type="entry name" value="beta-Roll"/>
    <property type="match status" value="3"/>
</dbReference>
<dbReference type="InterPro" id="IPR011049">
    <property type="entry name" value="Serralysin-like_metalloprot_C"/>
</dbReference>
<dbReference type="PANTHER" id="PTHR38340">
    <property type="entry name" value="S-LAYER PROTEIN"/>
    <property type="match status" value="1"/>
</dbReference>
<evidence type="ECO:0000256" key="1">
    <source>
        <dbReference type="ARBA" id="ARBA00004613"/>
    </source>
</evidence>